<dbReference type="Gene3D" id="3.40.50.1000">
    <property type="entry name" value="HAD superfamily/HAD-like"/>
    <property type="match status" value="1"/>
</dbReference>
<reference evidence="1 2" key="1">
    <citation type="submission" date="2018-11" db="EMBL/GenBank/DDBJ databases">
        <title>Genomic Encyclopedia of Type Strains, Phase IV (KMG-IV): sequencing the most valuable type-strain genomes for metagenomic binning, comparative biology and taxonomic classification.</title>
        <authorList>
            <person name="Goeker M."/>
        </authorList>
    </citation>
    <scope>NUCLEOTIDE SEQUENCE [LARGE SCALE GENOMIC DNA]</scope>
    <source>
        <strain evidence="1 2">DSM 5900</strain>
    </source>
</reference>
<dbReference type="RefSeq" id="WP_123693985.1">
    <property type="nucleotide sequence ID" value="NZ_AP019700.1"/>
</dbReference>
<dbReference type="InterPro" id="IPR023214">
    <property type="entry name" value="HAD_sf"/>
</dbReference>
<dbReference type="OrthoDB" id="7215643at2"/>
<dbReference type="InterPro" id="IPR036412">
    <property type="entry name" value="HAD-like_sf"/>
</dbReference>
<dbReference type="AlphaFoldDB" id="A0A3N1KXY4"/>
<proteinExistence type="predicted"/>
<keyword evidence="2" id="KW-1185">Reference proteome</keyword>
<evidence type="ECO:0000313" key="1">
    <source>
        <dbReference type="EMBL" id="ROP83056.1"/>
    </source>
</evidence>
<evidence type="ECO:0000313" key="2">
    <source>
        <dbReference type="Proteomes" id="UP000278222"/>
    </source>
</evidence>
<accession>A0A3N1KXY4</accession>
<gene>
    <name evidence="1" type="ORF">EDC65_4584</name>
</gene>
<dbReference type="Proteomes" id="UP000278222">
    <property type="component" value="Unassembled WGS sequence"/>
</dbReference>
<dbReference type="SUPFAM" id="SSF56784">
    <property type="entry name" value="HAD-like"/>
    <property type="match status" value="1"/>
</dbReference>
<comment type="caution">
    <text evidence="1">The sequence shown here is derived from an EMBL/GenBank/DDBJ whole genome shotgun (WGS) entry which is preliminary data.</text>
</comment>
<sequence>MRRLPQAIDRIVRDNPIRLISVDVFDTILLRGTRPEMARFQVVAHAQAAALAKRGVWVEADALYAARLVAARTAYRLIRTVEGEREGHLDLILGMVCAALRLDPALAPVLAEVEFECELAELTGNAPLADVLNRHHAAGIRVVFASDMYLPAGTIAGLIGRLLPQLALDGGYSSADLGVTKRGGGLFKVLLRQEQVEPGSVLHMGDSETADVATPRSMGIHVLHTPRPARWQHIHGLRQKMALLQHRAIMRRAA</sequence>
<protein>
    <submittedName>
        <fullName evidence="1">Uncharacterized protein</fullName>
    </submittedName>
</protein>
<name>A0A3N1KXY4_9PROT</name>
<organism evidence="1 2">
    <name type="scientific">Stella humosa</name>
    <dbReference type="NCBI Taxonomy" id="94"/>
    <lineage>
        <taxon>Bacteria</taxon>
        <taxon>Pseudomonadati</taxon>
        <taxon>Pseudomonadota</taxon>
        <taxon>Alphaproteobacteria</taxon>
        <taxon>Rhodospirillales</taxon>
        <taxon>Stellaceae</taxon>
        <taxon>Stella</taxon>
    </lineage>
</organism>
<dbReference type="CDD" id="cd01427">
    <property type="entry name" value="HAD_like"/>
    <property type="match status" value="1"/>
</dbReference>
<dbReference type="EMBL" id="RJKX01000017">
    <property type="protein sequence ID" value="ROP83056.1"/>
    <property type="molecule type" value="Genomic_DNA"/>
</dbReference>